<dbReference type="Proteomes" id="UP000067598">
    <property type="component" value="Unassembled WGS sequence"/>
</dbReference>
<reference evidence="1 2" key="1">
    <citation type="journal article" date="2016" name="Microbiology (Mosc.)">
        <title>Comparison of Lactobacillus crispatus isolates from Lactobacillus-dominated vaginal microbiomes with isolates from microbiomes containing bacterial vaginosis-associated bacteria.</title>
        <authorList>
            <person name="Abdelmaksoud A.A."/>
            <person name="Koparde V.N."/>
            <person name="Sheth N.U."/>
            <person name="Serrano M.G."/>
            <person name="Glascock A.L."/>
            <person name="Fettweis J.M."/>
            <person name="Strauss Iii J.F."/>
            <person name="Buck G.A."/>
            <person name="Jefferson K.K."/>
        </authorList>
    </citation>
    <scope>NUCLEOTIDE SEQUENCE [LARGE SCALE GENOMIC DNA]</scope>
    <source>
        <strain evidence="1 2">VMC3</strain>
    </source>
</reference>
<comment type="caution">
    <text evidence="1">The sequence shown here is derived from an EMBL/GenBank/DDBJ whole genome shotgun (WGS) entry which is preliminary data.</text>
</comment>
<accession>A0A109DCI4</accession>
<proteinExistence type="predicted"/>
<name>A0A109DCI4_9LACO</name>
<dbReference type="AlphaFoldDB" id="A0A109DCI4"/>
<evidence type="ECO:0000313" key="2">
    <source>
        <dbReference type="Proteomes" id="UP000067598"/>
    </source>
</evidence>
<protein>
    <submittedName>
        <fullName evidence="1">RNA polymerase subunit sigma</fullName>
    </submittedName>
</protein>
<dbReference type="PATRIC" id="fig|47770.28.peg.1623"/>
<sequence>MTSQKYFEEAWKNRKLVGGALKAAHVRPDYHLYEDLLQEGVILYAEMLRKLDGQKVRSEIDKLSFKKVLWQTIDALRREQRVCERNTAIDKAYDLGKTEAWDNLVALKNEIKKLNQLEQVILFEHLLEKKTITQLVEECGIPRITLKRLKKQLLGKLRNVIEQ</sequence>
<evidence type="ECO:0000313" key="1">
    <source>
        <dbReference type="EMBL" id="KWU02919.1"/>
    </source>
</evidence>
<dbReference type="InterPro" id="IPR013324">
    <property type="entry name" value="RNA_pol_sigma_r3/r4-like"/>
</dbReference>
<dbReference type="SUPFAM" id="SSF88659">
    <property type="entry name" value="Sigma3 and sigma4 domains of RNA polymerase sigma factors"/>
    <property type="match status" value="1"/>
</dbReference>
<dbReference type="RefSeq" id="WP_060462549.1">
    <property type="nucleotide sequence ID" value="NZ_AP025162.1"/>
</dbReference>
<gene>
    <name evidence="1" type="ORF">AEL95_10050</name>
</gene>
<dbReference type="EMBL" id="LJGP01000055">
    <property type="protein sequence ID" value="KWU02919.1"/>
    <property type="molecule type" value="Genomic_DNA"/>
</dbReference>
<organism evidence="1 2">
    <name type="scientific">Lactobacillus crispatus</name>
    <dbReference type="NCBI Taxonomy" id="47770"/>
    <lineage>
        <taxon>Bacteria</taxon>
        <taxon>Bacillati</taxon>
        <taxon>Bacillota</taxon>
        <taxon>Bacilli</taxon>
        <taxon>Lactobacillales</taxon>
        <taxon>Lactobacillaceae</taxon>
        <taxon>Lactobacillus</taxon>
    </lineage>
</organism>